<sequence length="207" mass="23905">MESRTRVVDNSGRRLSSRRRRSCRRLRPWRRHVSLDNNPFNRRICVAVAASLLFIRCRNRNELGRYIVVVTRIYRTANAVIRVRRLRSSLRRSASSSATASSLPTPRSVALRVLPLPARSRLFCSRHCSESDGTLRRRAAADESAARLLLPLLRLPHRLCLCRRSCRSRSSSWIQNTSWFSPPRRSCSGLVFRTRSVSRLHRLESGL</sequence>
<dbReference type="EMBL" id="QGKX02001521">
    <property type="protein sequence ID" value="KAF3514865.1"/>
    <property type="molecule type" value="Genomic_DNA"/>
</dbReference>
<evidence type="ECO:0000313" key="2">
    <source>
        <dbReference type="Proteomes" id="UP000712600"/>
    </source>
</evidence>
<dbReference type="Proteomes" id="UP000712600">
    <property type="component" value="Unassembled WGS sequence"/>
</dbReference>
<accession>A0A8S9PHW3</accession>
<gene>
    <name evidence="1" type="ORF">F2Q69_00000781</name>
</gene>
<protein>
    <submittedName>
        <fullName evidence="1">Uncharacterized protein</fullName>
    </submittedName>
</protein>
<reference evidence="1" key="1">
    <citation type="submission" date="2019-12" db="EMBL/GenBank/DDBJ databases">
        <title>Genome sequencing and annotation of Brassica cretica.</title>
        <authorList>
            <person name="Studholme D.J."/>
            <person name="Sarris P."/>
        </authorList>
    </citation>
    <scope>NUCLEOTIDE SEQUENCE</scope>
    <source>
        <strain evidence="1">PFS-109/04</strain>
        <tissue evidence="1">Leaf</tissue>
    </source>
</reference>
<comment type="caution">
    <text evidence="1">The sequence shown here is derived from an EMBL/GenBank/DDBJ whole genome shotgun (WGS) entry which is preliminary data.</text>
</comment>
<organism evidence="1 2">
    <name type="scientific">Brassica cretica</name>
    <name type="common">Mustard</name>
    <dbReference type="NCBI Taxonomy" id="69181"/>
    <lineage>
        <taxon>Eukaryota</taxon>
        <taxon>Viridiplantae</taxon>
        <taxon>Streptophyta</taxon>
        <taxon>Embryophyta</taxon>
        <taxon>Tracheophyta</taxon>
        <taxon>Spermatophyta</taxon>
        <taxon>Magnoliopsida</taxon>
        <taxon>eudicotyledons</taxon>
        <taxon>Gunneridae</taxon>
        <taxon>Pentapetalae</taxon>
        <taxon>rosids</taxon>
        <taxon>malvids</taxon>
        <taxon>Brassicales</taxon>
        <taxon>Brassicaceae</taxon>
        <taxon>Brassiceae</taxon>
        <taxon>Brassica</taxon>
    </lineage>
</organism>
<name>A0A8S9PHW3_BRACR</name>
<proteinExistence type="predicted"/>
<dbReference type="AlphaFoldDB" id="A0A8S9PHW3"/>
<evidence type="ECO:0000313" key="1">
    <source>
        <dbReference type="EMBL" id="KAF3514865.1"/>
    </source>
</evidence>